<reference evidence="3" key="2">
    <citation type="journal article" date="2019" name="Genome Biol. Evol.">
        <title>Day and night: Metabolic profiles and evolutionary relationships of six axenic non-marine cyanobacteria.</title>
        <authorList>
            <person name="Will S.E."/>
            <person name="Henke P."/>
            <person name="Boedeker C."/>
            <person name="Huang S."/>
            <person name="Brinkmann H."/>
            <person name="Rohde M."/>
            <person name="Jarek M."/>
            <person name="Friedl T."/>
            <person name="Seufert S."/>
            <person name="Schumacher M."/>
            <person name="Overmann J."/>
            <person name="Neumann-Schaal M."/>
            <person name="Petersen J."/>
        </authorList>
    </citation>
    <scope>NUCLEOTIDE SEQUENCE [LARGE SCALE GENOMIC DNA]</scope>
    <source>
        <strain evidence="3">PCC 7102</strain>
    </source>
</reference>
<dbReference type="PANTHER" id="PTHR45947">
    <property type="entry name" value="SULFOQUINOVOSYL TRANSFERASE SQD2"/>
    <property type="match status" value="1"/>
</dbReference>
<dbReference type="PANTHER" id="PTHR45947:SF15">
    <property type="entry name" value="TEICHURONIC ACID BIOSYNTHESIS GLYCOSYLTRANSFERASE TUAC-RELATED"/>
    <property type="match status" value="1"/>
</dbReference>
<evidence type="ECO:0000256" key="1">
    <source>
        <dbReference type="SAM" id="Phobius"/>
    </source>
</evidence>
<dbReference type="EMBL" id="RSCL01000003">
    <property type="protein sequence ID" value="RUT08275.1"/>
    <property type="molecule type" value="Genomic_DNA"/>
</dbReference>
<feature type="domain" description="Glycosyltransferase subfamily 4-like N-terminal" evidence="2">
    <location>
        <begin position="105"/>
        <end position="209"/>
    </location>
</feature>
<keyword evidence="1" id="KW-0472">Membrane</keyword>
<dbReference type="Gene3D" id="3.40.50.2000">
    <property type="entry name" value="Glycogen Phosphorylase B"/>
    <property type="match status" value="2"/>
</dbReference>
<dbReference type="Proteomes" id="UP000271624">
    <property type="component" value="Unassembled WGS sequence"/>
</dbReference>
<evidence type="ECO:0000313" key="3">
    <source>
        <dbReference type="EMBL" id="RUT08275.1"/>
    </source>
</evidence>
<dbReference type="InterPro" id="IPR028098">
    <property type="entry name" value="Glyco_trans_4-like_N"/>
</dbReference>
<keyword evidence="3" id="KW-0808">Transferase</keyword>
<dbReference type="SUPFAM" id="SSF53756">
    <property type="entry name" value="UDP-Glycosyltransferase/glycogen phosphorylase"/>
    <property type="match status" value="1"/>
</dbReference>
<evidence type="ECO:0000313" key="4">
    <source>
        <dbReference type="Proteomes" id="UP000271624"/>
    </source>
</evidence>
<keyword evidence="1" id="KW-0812">Transmembrane</keyword>
<name>A0A3S1BAQ1_9CYAN</name>
<proteinExistence type="predicted"/>
<dbReference type="GO" id="GO:0016757">
    <property type="term" value="F:glycosyltransferase activity"/>
    <property type="evidence" value="ECO:0007669"/>
    <property type="project" value="TreeGrafter"/>
</dbReference>
<comment type="caution">
    <text evidence="3">The sequence shown here is derived from an EMBL/GenBank/DDBJ whole genome shotgun (WGS) entry which is preliminary data.</text>
</comment>
<dbReference type="AlphaFoldDB" id="A0A3S1BAQ1"/>
<evidence type="ECO:0000259" key="2">
    <source>
        <dbReference type="Pfam" id="PF13439"/>
    </source>
</evidence>
<organism evidence="3 4">
    <name type="scientific">Dulcicalothrix desertica PCC 7102</name>
    <dbReference type="NCBI Taxonomy" id="232991"/>
    <lineage>
        <taxon>Bacteria</taxon>
        <taxon>Bacillati</taxon>
        <taxon>Cyanobacteriota</taxon>
        <taxon>Cyanophyceae</taxon>
        <taxon>Nostocales</taxon>
        <taxon>Calotrichaceae</taxon>
        <taxon>Dulcicalothrix</taxon>
    </lineage>
</organism>
<reference evidence="3" key="1">
    <citation type="submission" date="2018-12" db="EMBL/GenBank/DDBJ databases">
        <authorList>
            <person name="Will S."/>
            <person name="Neumann-Schaal M."/>
            <person name="Henke P."/>
        </authorList>
    </citation>
    <scope>NUCLEOTIDE SEQUENCE</scope>
    <source>
        <strain evidence="3">PCC 7102</strain>
    </source>
</reference>
<dbReference type="Pfam" id="PF13692">
    <property type="entry name" value="Glyco_trans_1_4"/>
    <property type="match status" value="1"/>
</dbReference>
<dbReference type="RefSeq" id="WP_127080099.1">
    <property type="nucleotide sequence ID" value="NZ_RSCL01000003.1"/>
</dbReference>
<dbReference type="CDD" id="cd03801">
    <property type="entry name" value="GT4_PimA-like"/>
    <property type="match status" value="1"/>
</dbReference>
<dbReference type="Pfam" id="PF13439">
    <property type="entry name" value="Glyco_transf_4"/>
    <property type="match status" value="1"/>
</dbReference>
<keyword evidence="4" id="KW-1185">Reference proteome</keyword>
<feature type="transmembrane region" description="Helical" evidence="1">
    <location>
        <begin position="58"/>
        <end position="77"/>
    </location>
</feature>
<sequence>MKVAYLVNKYPKVSHSFIRREIAALEALGISVTRFSIRSCVSELVDPEDKLEFEKTRVILDIGVLNLLLSLISFAIFKPAALLRGLLLALKVGIKSDTGILHHIIYLAEACTLRRWLVECEATHLHVHFGTNSTTVAMLCHACGGPEYSFTVHGPEEFDRAVNIALTEKINRAKFIVAICSFGLSQLYRWCSYEQWQKIHVIHCGVDDEYFNKPQTDIRTGSNLVCVGRLCEQKGQILLLNAIKQLCDEGWDLQLTLVGDGEMRSHLEALIHEYNLHNFVKITGWATGLQVQQYISNARALVLPSFAEGLPVVLMEAFALSRPVISTYVAGIPELVQSNINGWLVPAGSVEALTTAMRECLRMPPEILTQMATSGAQSVIEQHSVAVEAKKLAVLFSQSNDQNNNQVSEPKLLLTTQ</sequence>
<dbReference type="OrthoDB" id="73743at2"/>
<keyword evidence="1" id="KW-1133">Transmembrane helix</keyword>
<protein>
    <submittedName>
        <fullName evidence="3">Colanic acid biosynthesis glycosyltransferase WcaL</fullName>
    </submittedName>
</protein>
<gene>
    <name evidence="3" type="ORF">DSM106972_014430</name>
</gene>
<dbReference type="InterPro" id="IPR050194">
    <property type="entry name" value="Glycosyltransferase_grp1"/>
</dbReference>
<accession>A0A3S1BAQ1</accession>